<dbReference type="Proteomes" id="UP000316747">
    <property type="component" value="Unassembled WGS sequence"/>
</dbReference>
<protein>
    <submittedName>
        <fullName evidence="3">Flp pilus assembly protein CpaB</fullName>
    </submittedName>
</protein>
<dbReference type="AlphaFoldDB" id="A0A543I0V6"/>
<keyword evidence="4" id="KW-1185">Reference proteome</keyword>
<name>A0A543I0V6_9MICO</name>
<dbReference type="Gene3D" id="3.90.1210.10">
    <property type="entry name" value="Antifreeze-like/N-acetylneuraminic acid synthase C-terminal domain"/>
    <property type="match status" value="1"/>
</dbReference>
<feature type="region of interest" description="Disordered" evidence="1">
    <location>
        <begin position="1"/>
        <end position="21"/>
    </location>
</feature>
<dbReference type="Pfam" id="PF08666">
    <property type="entry name" value="SAF"/>
    <property type="match status" value="1"/>
</dbReference>
<comment type="caution">
    <text evidence="3">The sequence shown here is derived from an EMBL/GenBank/DDBJ whole genome shotgun (WGS) entry which is preliminary data.</text>
</comment>
<feature type="domain" description="SAF" evidence="2">
    <location>
        <begin position="60"/>
        <end position="122"/>
    </location>
</feature>
<evidence type="ECO:0000313" key="3">
    <source>
        <dbReference type="EMBL" id="TQM64229.1"/>
    </source>
</evidence>
<evidence type="ECO:0000313" key="4">
    <source>
        <dbReference type="Proteomes" id="UP000316747"/>
    </source>
</evidence>
<dbReference type="CDD" id="cd11614">
    <property type="entry name" value="SAF_CpaB_FlgA_like"/>
    <property type="match status" value="1"/>
</dbReference>
<accession>A0A543I0V6</accession>
<organism evidence="3 4">
    <name type="scientific">Humibacillus xanthopallidus</name>
    <dbReference type="NCBI Taxonomy" id="412689"/>
    <lineage>
        <taxon>Bacteria</taxon>
        <taxon>Bacillati</taxon>
        <taxon>Actinomycetota</taxon>
        <taxon>Actinomycetes</taxon>
        <taxon>Micrococcales</taxon>
        <taxon>Intrasporangiaceae</taxon>
        <taxon>Humibacillus</taxon>
    </lineage>
</organism>
<reference evidence="3 4" key="1">
    <citation type="submission" date="2019-06" db="EMBL/GenBank/DDBJ databases">
        <title>Genome sequencing of plant associated microbes to promote plant fitness in Sorghum bicolor and Oryza sativa.</title>
        <authorList>
            <person name="Coleman-Derr D."/>
        </authorList>
    </citation>
    <scope>NUCLEOTIDE SEQUENCE [LARGE SCALE GENOMIC DNA]</scope>
    <source>
        <strain evidence="3 4">KV-663</strain>
    </source>
</reference>
<evidence type="ECO:0000256" key="1">
    <source>
        <dbReference type="SAM" id="MobiDB-lite"/>
    </source>
</evidence>
<proteinExistence type="predicted"/>
<sequence>MGAATGTGPSPAPRRRSLSARQRLARRARWRRWAAALLAAAASAVAVSAVAPRATQTGGREVVVAVRDLAAGAVVTRDDVEVVARPEGTVPETGLTAYADVIGRTTATVVSSRDVLTAERLVGAALLAGQPPGSVAMSVPVLDVGDATRPGARVDLYTTAAGEAAATDVVVLAVRRPTESAALLGGGTSPQLTVALDAAEASAVARSLSGLDGGQGLVVAVRPLTGPSQ</sequence>
<gene>
    <name evidence="3" type="ORF">FBY41_0592</name>
</gene>
<evidence type="ECO:0000259" key="2">
    <source>
        <dbReference type="SMART" id="SM00858"/>
    </source>
</evidence>
<dbReference type="InterPro" id="IPR013974">
    <property type="entry name" value="SAF"/>
</dbReference>
<dbReference type="SMART" id="SM00858">
    <property type="entry name" value="SAF"/>
    <property type="match status" value="1"/>
</dbReference>
<dbReference type="EMBL" id="VFPM01000001">
    <property type="protein sequence ID" value="TQM64229.1"/>
    <property type="molecule type" value="Genomic_DNA"/>
</dbReference>